<accession>A0A7W5B2J8</accession>
<dbReference type="InterPro" id="IPR018062">
    <property type="entry name" value="HTH_AraC-typ_CS"/>
</dbReference>
<keyword evidence="6" id="KW-1185">Reference proteome</keyword>
<gene>
    <name evidence="5" type="ORF">FHS18_005387</name>
</gene>
<dbReference type="Pfam" id="PF02311">
    <property type="entry name" value="AraC_binding"/>
    <property type="match status" value="1"/>
</dbReference>
<reference evidence="5 6" key="1">
    <citation type="submission" date="2020-08" db="EMBL/GenBank/DDBJ databases">
        <title>Genomic Encyclopedia of Type Strains, Phase III (KMG-III): the genomes of soil and plant-associated and newly described type strains.</title>
        <authorList>
            <person name="Whitman W."/>
        </authorList>
    </citation>
    <scope>NUCLEOTIDE SEQUENCE [LARGE SCALE GENOMIC DNA]</scope>
    <source>
        <strain evidence="5 6">CECT 5862</strain>
    </source>
</reference>
<proteinExistence type="predicted"/>
<dbReference type="Pfam" id="PF12833">
    <property type="entry name" value="HTH_18"/>
    <property type="match status" value="1"/>
</dbReference>
<evidence type="ECO:0000256" key="1">
    <source>
        <dbReference type="ARBA" id="ARBA00023015"/>
    </source>
</evidence>
<evidence type="ECO:0000256" key="2">
    <source>
        <dbReference type="ARBA" id="ARBA00023125"/>
    </source>
</evidence>
<dbReference type="InterPro" id="IPR009057">
    <property type="entry name" value="Homeodomain-like_sf"/>
</dbReference>
<protein>
    <submittedName>
        <fullName evidence="5">AraC-like DNA-binding protein</fullName>
    </submittedName>
</protein>
<feature type="domain" description="HTH araC/xylS-type" evidence="4">
    <location>
        <begin position="176"/>
        <end position="274"/>
    </location>
</feature>
<keyword evidence="1" id="KW-0805">Transcription regulation</keyword>
<dbReference type="GO" id="GO:0003700">
    <property type="term" value="F:DNA-binding transcription factor activity"/>
    <property type="evidence" value="ECO:0007669"/>
    <property type="project" value="InterPro"/>
</dbReference>
<evidence type="ECO:0000313" key="5">
    <source>
        <dbReference type="EMBL" id="MBB3113284.1"/>
    </source>
</evidence>
<evidence type="ECO:0000313" key="6">
    <source>
        <dbReference type="Proteomes" id="UP000570361"/>
    </source>
</evidence>
<dbReference type="SMART" id="SM00342">
    <property type="entry name" value="HTH_ARAC"/>
    <property type="match status" value="1"/>
</dbReference>
<dbReference type="RefSeq" id="WP_183603368.1">
    <property type="nucleotide sequence ID" value="NZ_JACHXK010000017.1"/>
</dbReference>
<keyword evidence="3" id="KW-0804">Transcription</keyword>
<dbReference type="EMBL" id="JACHXK010000017">
    <property type="protein sequence ID" value="MBB3113284.1"/>
    <property type="molecule type" value="Genomic_DNA"/>
</dbReference>
<evidence type="ECO:0000259" key="4">
    <source>
        <dbReference type="PROSITE" id="PS01124"/>
    </source>
</evidence>
<dbReference type="InterPro" id="IPR003313">
    <property type="entry name" value="AraC-bd"/>
</dbReference>
<keyword evidence="2 5" id="KW-0238">DNA-binding</keyword>
<dbReference type="Proteomes" id="UP000570361">
    <property type="component" value="Unassembled WGS sequence"/>
</dbReference>
<dbReference type="PANTHER" id="PTHR43280">
    <property type="entry name" value="ARAC-FAMILY TRANSCRIPTIONAL REGULATOR"/>
    <property type="match status" value="1"/>
</dbReference>
<organism evidence="5 6">
    <name type="scientific">Paenibacillus phyllosphaerae</name>
    <dbReference type="NCBI Taxonomy" id="274593"/>
    <lineage>
        <taxon>Bacteria</taxon>
        <taxon>Bacillati</taxon>
        <taxon>Bacillota</taxon>
        <taxon>Bacilli</taxon>
        <taxon>Bacillales</taxon>
        <taxon>Paenibacillaceae</taxon>
        <taxon>Paenibacillus</taxon>
    </lineage>
</organism>
<evidence type="ECO:0000256" key="3">
    <source>
        <dbReference type="ARBA" id="ARBA00023163"/>
    </source>
</evidence>
<dbReference type="InterPro" id="IPR018060">
    <property type="entry name" value="HTH_AraC"/>
</dbReference>
<comment type="caution">
    <text evidence="5">The sequence shown here is derived from an EMBL/GenBank/DDBJ whole genome shotgun (WGS) entry which is preliminary data.</text>
</comment>
<dbReference type="Gene3D" id="2.60.120.280">
    <property type="entry name" value="Regulatory protein AraC"/>
    <property type="match status" value="1"/>
</dbReference>
<dbReference type="PROSITE" id="PS01124">
    <property type="entry name" value="HTH_ARAC_FAMILY_2"/>
    <property type="match status" value="1"/>
</dbReference>
<name>A0A7W5B2J8_9BACL</name>
<dbReference type="InterPro" id="IPR037923">
    <property type="entry name" value="HTH-like"/>
</dbReference>
<dbReference type="Gene3D" id="1.10.10.60">
    <property type="entry name" value="Homeodomain-like"/>
    <property type="match status" value="2"/>
</dbReference>
<dbReference type="SUPFAM" id="SSF46689">
    <property type="entry name" value="Homeodomain-like"/>
    <property type="match status" value="2"/>
</dbReference>
<dbReference type="GO" id="GO:0043565">
    <property type="term" value="F:sequence-specific DNA binding"/>
    <property type="evidence" value="ECO:0007669"/>
    <property type="project" value="InterPro"/>
</dbReference>
<sequence>MLRVDISRLDQALQGQLDLNVLFHGKEECEPLHSWGPGLRDSYIIHYIHSGRGVFRMNGQTYALTAGEGFLIPPGAIVHYEADEREPWVYTWIGFRGMQAKALLSSAGLDADSPIFRTGDRAFFECLHEELIAASQRRGSGLFFQSLLFRFLAELVECAEAPVRGPASPSKEAYVRKASEWIEHNYSQKITVLEIARYVGLNRTYLSSLFQEQYGVSLQTYLLHYRMNRAAALLRNRELSISDISRSVGYTDPFLFSKMFKKVIGMSPTASRAQAT</sequence>
<dbReference type="SUPFAM" id="SSF51215">
    <property type="entry name" value="Regulatory protein AraC"/>
    <property type="match status" value="1"/>
</dbReference>
<dbReference type="AlphaFoldDB" id="A0A7W5B2J8"/>
<dbReference type="PANTHER" id="PTHR43280:SF30">
    <property type="entry name" value="MMSAB OPERON REGULATORY PROTEIN"/>
    <property type="match status" value="1"/>
</dbReference>
<dbReference type="PROSITE" id="PS00041">
    <property type="entry name" value="HTH_ARAC_FAMILY_1"/>
    <property type="match status" value="1"/>
</dbReference>
<dbReference type="CDD" id="cd06986">
    <property type="entry name" value="cupin_MmsR-like_N"/>
    <property type="match status" value="1"/>
</dbReference>